<accession>A0ABQ0KVM3</accession>
<dbReference type="EMBL" id="BCTA01000105">
    <property type="protein sequence ID" value="GAT12966.1"/>
    <property type="molecule type" value="Genomic_DNA"/>
</dbReference>
<dbReference type="CDD" id="cd02976">
    <property type="entry name" value="NrdH"/>
    <property type="match status" value="1"/>
</dbReference>
<sequence>MIDTESTHLNEQDGETAMTITLYTKPGCVQCRATARQFDKADVRIDTIDVSADTAAAQLLADLGYRSVPVVIADGQSWAGHRPDRVDAVIRQLAQAMSCPHL</sequence>
<dbReference type="Gene3D" id="3.40.30.10">
    <property type="entry name" value="Glutaredoxin"/>
    <property type="match status" value="1"/>
</dbReference>
<reference evidence="2 3" key="1">
    <citation type="journal article" date="2016" name="Genome Announc.">
        <title>Draft Genome Sequences of Five Rapidly Growing Mycobacterium Species, M. thermoresistibile, M. fortuitum subsp. acetamidolyticum, M. canariasense, M. brisbanense, and M. novocastrense.</title>
        <authorList>
            <person name="Katahira K."/>
            <person name="Ogura Y."/>
            <person name="Gotoh Y."/>
            <person name="Hayashi T."/>
        </authorList>
    </citation>
    <scope>NUCLEOTIDE SEQUENCE [LARGE SCALE GENOMIC DNA]</scope>
    <source>
        <strain evidence="2 3">JCM18114</strain>
    </source>
</reference>
<keyword evidence="3" id="KW-1185">Reference proteome</keyword>
<gene>
    <name evidence="2" type="ORF">RMCN_6099</name>
</gene>
<dbReference type="PANTHER" id="PTHR34386">
    <property type="entry name" value="GLUTAREDOXIN"/>
    <property type="match status" value="1"/>
</dbReference>
<evidence type="ECO:0000313" key="2">
    <source>
        <dbReference type="EMBL" id="GAT12966.1"/>
    </source>
</evidence>
<dbReference type="InterPro" id="IPR051548">
    <property type="entry name" value="Grx-like_ET"/>
</dbReference>
<dbReference type="InterPro" id="IPR002109">
    <property type="entry name" value="Glutaredoxin"/>
</dbReference>
<feature type="domain" description="Glutaredoxin" evidence="1">
    <location>
        <begin position="20"/>
        <end position="77"/>
    </location>
</feature>
<name>A0ABQ0KVM3_MYCNV</name>
<organism evidence="2 3">
    <name type="scientific">Mycolicibacterium novocastrense</name>
    <name type="common">Mycobacterium novocastrense</name>
    <dbReference type="NCBI Taxonomy" id="59813"/>
    <lineage>
        <taxon>Bacteria</taxon>
        <taxon>Bacillati</taxon>
        <taxon>Actinomycetota</taxon>
        <taxon>Actinomycetes</taxon>
        <taxon>Mycobacteriales</taxon>
        <taxon>Mycobacteriaceae</taxon>
        <taxon>Mycolicibacterium</taxon>
    </lineage>
</organism>
<comment type="caution">
    <text evidence="2">The sequence shown here is derived from an EMBL/GenBank/DDBJ whole genome shotgun (WGS) entry which is preliminary data.</text>
</comment>
<dbReference type="Pfam" id="PF00462">
    <property type="entry name" value="Glutaredoxin"/>
    <property type="match status" value="1"/>
</dbReference>
<dbReference type="RefSeq" id="WP_005148588.1">
    <property type="nucleotide sequence ID" value="NZ_BCTA01000105.1"/>
</dbReference>
<protein>
    <submittedName>
        <fullName evidence="2">Glutaredoxin</fullName>
    </submittedName>
</protein>
<dbReference type="PROSITE" id="PS51354">
    <property type="entry name" value="GLUTAREDOXIN_2"/>
    <property type="match status" value="1"/>
</dbReference>
<evidence type="ECO:0000259" key="1">
    <source>
        <dbReference type="Pfam" id="PF00462"/>
    </source>
</evidence>
<dbReference type="Proteomes" id="UP000069773">
    <property type="component" value="Unassembled WGS sequence"/>
</dbReference>
<dbReference type="InterPro" id="IPR036249">
    <property type="entry name" value="Thioredoxin-like_sf"/>
</dbReference>
<proteinExistence type="predicted"/>
<dbReference type="SUPFAM" id="SSF52833">
    <property type="entry name" value="Thioredoxin-like"/>
    <property type="match status" value="1"/>
</dbReference>
<dbReference type="PANTHER" id="PTHR34386:SF1">
    <property type="entry name" value="GLUTAREDOXIN-LIKE PROTEIN NRDH"/>
    <property type="match status" value="1"/>
</dbReference>
<evidence type="ECO:0000313" key="3">
    <source>
        <dbReference type="Proteomes" id="UP000069773"/>
    </source>
</evidence>